<evidence type="ECO:0000313" key="4">
    <source>
        <dbReference type="Proteomes" id="UP001596492"/>
    </source>
</evidence>
<comment type="caution">
    <text evidence="3">The sequence shown here is derived from an EMBL/GenBank/DDBJ whole genome shotgun (WGS) entry which is preliminary data.</text>
</comment>
<accession>A0ABW2IPH1</accession>
<gene>
    <name evidence="3" type="ORF">ACFQS8_15230</name>
</gene>
<reference evidence="4" key="1">
    <citation type="journal article" date="2019" name="Int. J. Syst. Evol. Microbiol.">
        <title>The Global Catalogue of Microorganisms (GCM) 10K type strain sequencing project: providing services to taxonomists for standard genome sequencing and annotation.</title>
        <authorList>
            <consortium name="The Broad Institute Genomics Platform"/>
            <consortium name="The Broad Institute Genome Sequencing Center for Infectious Disease"/>
            <person name="Wu L."/>
            <person name="Ma J."/>
        </authorList>
    </citation>
    <scope>NUCLEOTIDE SEQUENCE [LARGE SCALE GENOMIC DNA]</scope>
    <source>
        <strain evidence="4">CCUG 51308</strain>
    </source>
</reference>
<name>A0ABW2IPH1_9PROT</name>
<feature type="domain" description="GST N-terminal" evidence="2">
    <location>
        <begin position="1"/>
        <end position="83"/>
    </location>
</feature>
<evidence type="ECO:0000313" key="3">
    <source>
        <dbReference type="EMBL" id="MFC7292972.1"/>
    </source>
</evidence>
<organism evidence="3 4">
    <name type="scientific">Hirschia litorea</name>
    <dbReference type="NCBI Taxonomy" id="1199156"/>
    <lineage>
        <taxon>Bacteria</taxon>
        <taxon>Pseudomonadati</taxon>
        <taxon>Pseudomonadota</taxon>
        <taxon>Alphaproteobacteria</taxon>
        <taxon>Hyphomonadales</taxon>
        <taxon>Hyphomonadaceae</taxon>
        <taxon>Hirschia</taxon>
    </lineage>
</organism>
<sequence length="201" mass="22088">MLTLYHCPQTRASGVVGLLKELQALDQVTIKQVCVKQMDGTGAPDPNNPHPEGKVPLLIHDGVEIWETGAIMIYLADLFADAGLNIPQGHRLRGKYLSWIVWYCSVIEPVTVISMAQLSHPLIDSTFRGNAEINTRLVATLSQHAFLLGDTFTAADMLLSGIYGWMGKPGIPEIDAWVDRCQARPGPQYALEYDAKLMANS</sequence>
<dbReference type="InterPro" id="IPR004045">
    <property type="entry name" value="Glutathione_S-Trfase_N"/>
</dbReference>
<dbReference type="Proteomes" id="UP001596492">
    <property type="component" value="Unassembled WGS sequence"/>
</dbReference>
<evidence type="ECO:0000259" key="2">
    <source>
        <dbReference type="PROSITE" id="PS50404"/>
    </source>
</evidence>
<dbReference type="RefSeq" id="WP_382168958.1">
    <property type="nucleotide sequence ID" value="NZ_JBHTBR010000009.1"/>
</dbReference>
<proteinExistence type="inferred from homology"/>
<dbReference type="CDD" id="cd03046">
    <property type="entry name" value="GST_N_GTT1_like"/>
    <property type="match status" value="1"/>
</dbReference>
<dbReference type="Gene3D" id="1.20.1050.10">
    <property type="match status" value="1"/>
</dbReference>
<keyword evidence="4" id="KW-1185">Reference proteome</keyword>
<dbReference type="SUPFAM" id="SSF47616">
    <property type="entry name" value="GST C-terminal domain-like"/>
    <property type="match status" value="1"/>
</dbReference>
<dbReference type="InterPro" id="IPR036282">
    <property type="entry name" value="Glutathione-S-Trfase_C_sf"/>
</dbReference>
<dbReference type="EMBL" id="JBHTBR010000009">
    <property type="protein sequence ID" value="MFC7292972.1"/>
    <property type="molecule type" value="Genomic_DNA"/>
</dbReference>
<protein>
    <submittedName>
        <fullName evidence="3">Glutathione S-transferase family protein</fullName>
    </submittedName>
</protein>
<dbReference type="Pfam" id="PF02798">
    <property type="entry name" value="GST_N"/>
    <property type="match status" value="1"/>
</dbReference>
<dbReference type="SUPFAM" id="SSF52833">
    <property type="entry name" value="Thioredoxin-like"/>
    <property type="match status" value="1"/>
</dbReference>
<dbReference type="InterPro" id="IPR036249">
    <property type="entry name" value="Thioredoxin-like_sf"/>
</dbReference>
<comment type="similarity">
    <text evidence="1">Belongs to the GST superfamily.</text>
</comment>
<dbReference type="Pfam" id="PF00043">
    <property type="entry name" value="GST_C"/>
    <property type="match status" value="1"/>
</dbReference>
<evidence type="ECO:0000256" key="1">
    <source>
        <dbReference type="RuleBase" id="RU003494"/>
    </source>
</evidence>
<dbReference type="PROSITE" id="PS50404">
    <property type="entry name" value="GST_NTER"/>
    <property type="match status" value="1"/>
</dbReference>
<dbReference type="PANTHER" id="PTHR44051:SF8">
    <property type="entry name" value="GLUTATHIONE S-TRANSFERASE GSTA"/>
    <property type="match status" value="1"/>
</dbReference>
<dbReference type="Gene3D" id="3.40.30.10">
    <property type="entry name" value="Glutaredoxin"/>
    <property type="match status" value="1"/>
</dbReference>
<dbReference type="InterPro" id="IPR004046">
    <property type="entry name" value="GST_C"/>
</dbReference>
<dbReference type="CDD" id="cd03207">
    <property type="entry name" value="GST_C_8"/>
    <property type="match status" value="1"/>
</dbReference>
<dbReference type="PANTHER" id="PTHR44051">
    <property type="entry name" value="GLUTATHIONE S-TRANSFERASE-RELATED"/>
    <property type="match status" value="1"/>
</dbReference>